<dbReference type="Pfam" id="PF00169">
    <property type="entry name" value="PH"/>
    <property type="match status" value="1"/>
</dbReference>
<keyword evidence="6" id="KW-0040">ANK repeat</keyword>
<organism evidence="10 11">
    <name type="scientific">Magnusiomyces paraingens</name>
    <dbReference type="NCBI Taxonomy" id="2606893"/>
    <lineage>
        <taxon>Eukaryota</taxon>
        <taxon>Fungi</taxon>
        <taxon>Dikarya</taxon>
        <taxon>Ascomycota</taxon>
        <taxon>Saccharomycotina</taxon>
        <taxon>Dipodascomycetes</taxon>
        <taxon>Dipodascales</taxon>
        <taxon>Dipodascaceae</taxon>
        <taxon>Magnusiomyces</taxon>
    </lineage>
</organism>
<dbReference type="Gene3D" id="1.20.1270.60">
    <property type="entry name" value="Arfaptin homology (AH) domain/BAR domain"/>
    <property type="match status" value="1"/>
</dbReference>
<dbReference type="SUPFAM" id="SSF50729">
    <property type="entry name" value="PH domain-like"/>
    <property type="match status" value="1"/>
</dbReference>
<dbReference type="Gene3D" id="1.10.220.150">
    <property type="entry name" value="Arf GTPase activating protein"/>
    <property type="match status" value="1"/>
</dbReference>
<dbReference type="PANTHER" id="PTHR23180:SF160">
    <property type="entry name" value="ADP-RIBOSYLATION FACTOR GTPASE-ACTIVATING PROTEIN EFFECTOR PROTEIN 1"/>
    <property type="match status" value="1"/>
</dbReference>
<evidence type="ECO:0000256" key="4">
    <source>
        <dbReference type="ARBA" id="ARBA00022833"/>
    </source>
</evidence>
<evidence type="ECO:0000256" key="5">
    <source>
        <dbReference type="PROSITE-ProRule" id="PRU00288"/>
    </source>
</evidence>
<feature type="region of interest" description="Disordered" evidence="7">
    <location>
        <begin position="1095"/>
        <end position="1140"/>
    </location>
</feature>
<feature type="region of interest" description="Disordered" evidence="7">
    <location>
        <begin position="1425"/>
        <end position="1485"/>
    </location>
</feature>
<feature type="region of interest" description="Disordered" evidence="7">
    <location>
        <begin position="271"/>
        <end position="467"/>
    </location>
</feature>
<evidence type="ECO:0000259" key="8">
    <source>
        <dbReference type="PROSITE" id="PS50003"/>
    </source>
</evidence>
<feature type="region of interest" description="Disordered" evidence="7">
    <location>
        <begin position="1165"/>
        <end position="1190"/>
    </location>
</feature>
<dbReference type="InterPro" id="IPR011993">
    <property type="entry name" value="PH-like_dom_sf"/>
</dbReference>
<evidence type="ECO:0000313" key="11">
    <source>
        <dbReference type="Proteomes" id="UP000398389"/>
    </source>
</evidence>
<evidence type="ECO:0000256" key="2">
    <source>
        <dbReference type="ARBA" id="ARBA00022723"/>
    </source>
</evidence>
<feature type="region of interest" description="Disordered" evidence="7">
    <location>
        <begin position="880"/>
        <end position="974"/>
    </location>
</feature>
<keyword evidence="2 6" id="KW-0479">Metal-binding</keyword>
<evidence type="ECO:0000256" key="3">
    <source>
        <dbReference type="ARBA" id="ARBA00022771"/>
    </source>
</evidence>
<evidence type="ECO:0000256" key="7">
    <source>
        <dbReference type="SAM" id="MobiDB-lite"/>
    </source>
</evidence>
<feature type="compositionally biased region" description="Polar residues" evidence="7">
    <location>
        <begin position="1443"/>
        <end position="1460"/>
    </location>
</feature>
<dbReference type="SUPFAM" id="SSF103657">
    <property type="entry name" value="BAR/IMD domain-like"/>
    <property type="match status" value="1"/>
</dbReference>
<keyword evidence="6" id="KW-0963">Cytoplasm</keyword>
<dbReference type="RefSeq" id="XP_031853124.1">
    <property type="nucleotide sequence ID" value="XM_031997233.1"/>
</dbReference>
<dbReference type="InterPro" id="IPR001164">
    <property type="entry name" value="ArfGAP_dom"/>
</dbReference>
<keyword evidence="3 5" id="KW-0863">Zinc-finger</keyword>
<dbReference type="InterPro" id="IPR037278">
    <property type="entry name" value="ARFGAP/RecO"/>
</dbReference>
<feature type="compositionally biased region" description="Polar residues" evidence="7">
    <location>
        <begin position="1525"/>
        <end position="1539"/>
    </location>
</feature>
<proteinExistence type="predicted"/>
<evidence type="ECO:0000313" key="10">
    <source>
        <dbReference type="EMBL" id="VVT49929.1"/>
    </source>
</evidence>
<dbReference type="InterPro" id="IPR001849">
    <property type="entry name" value="PH_domain"/>
</dbReference>
<name>A0A5E8BEK1_9ASCO</name>
<dbReference type="InterPro" id="IPR027267">
    <property type="entry name" value="AH/BAR_dom_sf"/>
</dbReference>
<feature type="compositionally biased region" description="Low complexity" evidence="7">
    <location>
        <begin position="414"/>
        <end position="431"/>
    </location>
</feature>
<feature type="compositionally biased region" description="Polar residues" evidence="7">
    <location>
        <begin position="926"/>
        <end position="935"/>
    </location>
</feature>
<dbReference type="GO" id="GO:0005768">
    <property type="term" value="C:endosome"/>
    <property type="evidence" value="ECO:0007669"/>
    <property type="project" value="TreeGrafter"/>
</dbReference>
<dbReference type="GO" id="GO:0006891">
    <property type="term" value="P:intra-Golgi vesicle-mediated transport"/>
    <property type="evidence" value="ECO:0007669"/>
    <property type="project" value="TreeGrafter"/>
</dbReference>
<dbReference type="SMART" id="SM00105">
    <property type="entry name" value="ArfGap"/>
    <property type="match status" value="1"/>
</dbReference>
<feature type="compositionally biased region" description="Low complexity" evidence="7">
    <location>
        <begin position="915"/>
        <end position="925"/>
    </location>
</feature>
<reference evidence="10 11" key="1">
    <citation type="submission" date="2019-09" db="EMBL/GenBank/DDBJ databases">
        <authorList>
            <person name="Brejova B."/>
        </authorList>
    </citation>
    <scope>NUCLEOTIDE SEQUENCE [LARGE SCALE GENOMIC DNA]</scope>
</reference>
<feature type="region of interest" description="Disordered" evidence="7">
    <location>
        <begin position="1521"/>
        <end position="1562"/>
    </location>
</feature>
<feature type="compositionally biased region" description="Pro residues" evidence="7">
    <location>
        <begin position="388"/>
        <end position="413"/>
    </location>
</feature>
<evidence type="ECO:0000256" key="1">
    <source>
        <dbReference type="ARBA" id="ARBA00022468"/>
    </source>
</evidence>
<feature type="compositionally biased region" description="Low complexity" evidence="7">
    <location>
        <begin position="951"/>
        <end position="973"/>
    </location>
</feature>
<dbReference type="SMART" id="SM00233">
    <property type="entry name" value="PH"/>
    <property type="match status" value="1"/>
</dbReference>
<comment type="function">
    <text evidence="6">GTPase-activating protein for the ADP ribosylation factor family.</text>
</comment>
<dbReference type="GO" id="GO:0005802">
    <property type="term" value="C:trans-Golgi network"/>
    <property type="evidence" value="ECO:0007669"/>
    <property type="project" value="TreeGrafter"/>
</dbReference>
<feature type="compositionally biased region" description="Basic and acidic residues" evidence="7">
    <location>
        <begin position="747"/>
        <end position="764"/>
    </location>
</feature>
<dbReference type="PANTHER" id="PTHR23180">
    <property type="entry name" value="CENTAURIN/ARF"/>
    <property type="match status" value="1"/>
</dbReference>
<keyword evidence="11" id="KW-1185">Reference proteome</keyword>
<feature type="region of interest" description="Disordered" evidence="7">
    <location>
        <begin position="747"/>
        <end position="772"/>
    </location>
</feature>
<keyword evidence="1 6" id="KW-0343">GTPase activation</keyword>
<dbReference type="InterPro" id="IPR004148">
    <property type="entry name" value="BAR_dom"/>
</dbReference>
<feature type="compositionally biased region" description="Low complexity" evidence="7">
    <location>
        <begin position="285"/>
        <end position="296"/>
    </location>
</feature>
<dbReference type="GeneID" id="43581333"/>
<protein>
    <recommendedName>
        <fullName evidence="6">ADP-ribosylation factor GTPase-activating protein</fullName>
    </recommendedName>
</protein>
<feature type="compositionally biased region" description="Low complexity" evidence="7">
    <location>
        <begin position="325"/>
        <end position="337"/>
    </location>
</feature>
<gene>
    <name evidence="10" type="ORF">SAPINGB_P002514</name>
</gene>
<dbReference type="InterPro" id="IPR045258">
    <property type="entry name" value="ACAP1/2/3-like"/>
</dbReference>
<evidence type="ECO:0000256" key="6">
    <source>
        <dbReference type="RuleBase" id="RU369028"/>
    </source>
</evidence>
<feature type="compositionally biased region" description="Polar residues" evidence="7">
    <location>
        <begin position="880"/>
        <end position="908"/>
    </location>
</feature>
<dbReference type="OrthoDB" id="10266696at2759"/>
<keyword evidence="6" id="KW-0677">Repeat</keyword>
<keyword evidence="4 6" id="KW-0862">Zinc</keyword>
<comment type="subcellular location">
    <subcellularLocation>
        <location evidence="6">Cytoplasm</location>
    </subcellularLocation>
</comment>
<dbReference type="FunFam" id="2.30.29.30:FF:000252">
    <property type="entry name" value="ARF GTPase activator (Csx2)"/>
    <property type="match status" value="1"/>
</dbReference>
<dbReference type="Pfam" id="PF16746">
    <property type="entry name" value="BAR_3"/>
    <property type="match status" value="1"/>
</dbReference>
<feature type="region of interest" description="Disordered" evidence="7">
    <location>
        <begin position="814"/>
        <end position="842"/>
    </location>
</feature>
<dbReference type="CDD" id="cd08204">
    <property type="entry name" value="ArfGap"/>
    <property type="match status" value="1"/>
</dbReference>
<dbReference type="SUPFAM" id="SSF57863">
    <property type="entry name" value="ArfGap/RecO-like zinc finger"/>
    <property type="match status" value="1"/>
</dbReference>
<sequence length="1562" mass="168965">MGSVSSVPADSGAALIVRDPARFFISLISVAVPTNNNTQSSSSLATAAAAAQTSQSQSALSDRAIIGSPGSQLALPNYTNVFQTSFDLNLKTNSVDFSTKALDSKQLMEYILDPDPRGNFPFLPKLPPFSVLKFKIQVSAPQSAPINNLTLIVAPSIEALDNLLLHEFLDNPNIQNEENVVLLGDYSAPCSFEFVWKSFPSLTSPEFKHDSRGTRLIFCFAEYDKRDHSLRQLARFAVWIQNQQDPPLLPPTLPPKTLLLPKINTDRLEPLPELTEASPPPPRLSSPRLISSSSPLQIYPSDLTSRMGARSASPNISKLPATAQPSSSSSYYYPSSPDSVDHHFTFQSTTPRRGSADTYSFDPSASSHSVNAYPYSTSSSLDHDLSPIPQPQYQPPPPPPPQGPPPPPPPPPHITTTTTTTTVNTTSSQQTLINADPVNSNSTNAQTNTTTNTTAIPSSSSSSTISSHPHVVSSLILPEDSTTNLFTTTTTTAESIMETRAREKRALFIPRPRDDTILQPEDGPMFRAQIAEYERKTSTLKTKVKKFLKRALLVHERQMALIEAHMFFLESIQDTVISEALPLQTLIHYYFNNKSNSAYFNLDLLRRSAAKLQEHVIEPARKLYDQEIKTFDQRKKEFDEESREYYSWLSRYLSVKQEAKGKKKSDSDSKYIEKRRAFELRRFDYFTYLQDLHGGRKQQIVMHQLAIFAEAEVNTLINISDRIRSNNKPEIDHIANEVKSAGREWQRHREDREDQRRAIERATRDPPPTSSSHVIYADLAPSPLIESFNSNSKTSLGISAAAAAAAAISTPLSSSLSSATTSGAAATTTTTTNTTTNTNTNTIITPSATTSLHHRNASFNTISPDFDDSLFSSKFGKSTGFASSSPANTDSTISPTLFTPNTADTRMMTTPPPQQSQSSQLTGSTILSPSNQTVYDTDEQQRSTSTTLPISGGTPNSGNSSSITGSSMTNTNGISGTSINKQGLVWAMSRPGGINDQINLNKPGWHKFWVVLAGGKLCEYTNWKQGAMDLHNEPINLRMALVREARNAERRFCFEVVTPNYKRVYQATSEDDMLSWIRAINHGISSSLEDVAKSAGSSESSIPMATGVNSSGTRLSHDQSSSAYHHHHHHTSASLSHIKTDDTKRELGDFRGELAKLNVRKVSLHRRVSKGANSHEKPSSQLPPPPMPTINGNSRIVDLVRGLDSSNHYCADCGQQSKVEWISINLLVVLCIDCSGVHRSLGTHISKVRSLTLDTVSFTNDFIDLVKCVNNNLVNSIWEAKLPKPKQTTKIIENRVAFIREKYIEKKYVDMVSKPNAVLRTAVQNKDVSGILSALASRANASTPMDAEGEPESPLVYSLRMTPPGSTTFPIAELLVLNSVEGALPTVSAAAASKLSPAALLYLKNKGGTIATRAPQPAPINTAAAAATTGQSTGLTTPMTPAPKSSTSISNTPGGTSLGVSSAGLSQSNSANSNSSSYYSASNTSSMLTPIKTSGLSIVDKKINSLAPSAAALASAGTGLSSSPYQVQAQAPVANSTHAGNGEGAGGSHYGSISGGSLSSSS</sequence>
<dbReference type="Proteomes" id="UP000398389">
    <property type="component" value="Unassembled WGS sequence"/>
</dbReference>
<dbReference type="FunFam" id="1.10.220.150:FF:000009">
    <property type="entry name" value="stromal membrane-associated protein 1 isoform X1"/>
    <property type="match status" value="1"/>
</dbReference>
<feature type="compositionally biased region" description="Low complexity" evidence="7">
    <location>
        <begin position="1461"/>
        <end position="1485"/>
    </location>
</feature>
<evidence type="ECO:0000259" key="9">
    <source>
        <dbReference type="PROSITE" id="PS50115"/>
    </source>
</evidence>
<dbReference type="EMBL" id="CABVLU010000002">
    <property type="protein sequence ID" value="VVT49929.1"/>
    <property type="molecule type" value="Genomic_DNA"/>
</dbReference>
<dbReference type="PROSITE" id="PS50003">
    <property type="entry name" value="PH_DOMAIN"/>
    <property type="match status" value="1"/>
</dbReference>
<dbReference type="Pfam" id="PF01412">
    <property type="entry name" value="ArfGap"/>
    <property type="match status" value="1"/>
</dbReference>
<feature type="compositionally biased region" description="Polar residues" evidence="7">
    <location>
        <begin position="1095"/>
        <end position="1114"/>
    </location>
</feature>
<dbReference type="InterPro" id="IPR038508">
    <property type="entry name" value="ArfGAP_dom_sf"/>
</dbReference>
<dbReference type="Gene3D" id="2.30.29.30">
    <property type="entry name" value="Pleckstrin-homology domain (PH domain)/Phosphotyrosine-binding domain (PTB)"/>
    <property type="match status" value="1"/>
</dbReference>
<dbReference type="PROSITE" id="PS50115">
    <property type="entry name" value="ARFGAP"/>
    <property type="match status" value="1"/>
</dbReference>
<feature type="compositionally biased region" description="Polar residues" evidence="7">
    <location>
        <begin position="345"/>
        <end position="380"/>
    </location>
</feature>
<dbReference type="GO" id="GO:0008270">
    <property type="term" value="F:zinc ion binding"/>
    <property type="evidence" value="ECO:0007669"/>
    <property type="project" value="UniProtKB-KW"/>
</dbReference>
<feature type="domain" description="Arf-GAP" evidence="9">
    <location>
        <begin position="1194"/>
        <end position="1316"/>
    </location>
</feature>
<dbReference type="GO" id="GO:0005096">
    <property type="term" value="F:GTPase activator activity"/>
    <property type="evidence" value="ECO:0007669"/>
    <property type="project" value="UniProtKB-KW"/>
</dbReference>
<feature type="compositionally biased region" description="Low complexity" evidence="7">
    <location>
        <begin position="439"/>
        <end position="467"/>
    </location>
</feature>
<feature type="domain" description="PH" evidence="8">
    <location>
        <begin position="978"/>
        <end position="1085"/>
    </location>
</feature>
<accession>A0A5E8BEK1</accession>
<feature type="compositionally biased region" description="Low complexity" evidence="7">
    <location>
        <begin position="1550"/>
        <end position="1562"/>
    </location>
</feature>
<feature type="compositionally biased region" description="Low complexity" evidence="7">
    <location>
        <begin position="1425"/>
        <end position="1439"/>
    </location>
</feature>